<evidence type="ECO:0000313" key="6">
    <source>
        <dbReference type="EMBL" id="QUH22914.1"/>
    </source>
</evidence>
<accession>A0A8T8K3C3</accession>
<keyword evidence="3" id="KW-0408">Iron</keyword>
<organism evidence="6 7">
    <name type="scientific">Methanobacterium alkalithermotolerans</name>
    <dbReference type="NCBI Taxonomy" id="2731220"/>
    <lineage>
        <taxon>Archaea</taxon>
        <taxon>Methanobacteriati</taxon>
        <taxon>Methanobacteriota</taxon>
        <taxon>Methanomada group</taxon>
        <taxon>Methanobacteria</taxon>
        <taxon>Methanobacteriales</taxon>
        <taxon>Methanobacteriaceae</taxon>
        <taxon>Methanobacterium</taxon>
    </lineage>
</organism>
<dbReference type="GeneID" id="64819814"/>
<dbReference type="InterPro" id="IPR017900">
    <property type="entry name" value="4Fe4S_Fe_S_CS"/>
</dbReference>
<keyword evidence="2" id="KW-0479">Metal-binding</keyword>
<dbReference type="SUPFAM" id="SSF54862">
    <property type="entry name" value="4Fe-4S ferredoxins"/>
    <property type="match status" value="1"/>
</dbReference>
<keyword evidence="7" id="KW-1185">Reference proteome</keyword>
<dbReference type="SUPFAM" id="SSF55021">
    <property type="entry name" value="ACT-like"/>
    <property type="match status" value="1"/>
</dbReference>
<dbReference type="GO" id="GO:0016491">
    <property type="term" value="F:oxidoreductase activity"/>
    <property type="evidence" value="ECO:0007669"/>
    <property type="project" value="UniProtKB-ARBA"/>
</dbReference>
<evidence type="ECO:0000256" key="2">
    <source>
        <dbReference type="ARBA" id="ARBA00022723"/>
    </source>
</evidence>
<evidence type="ECO:0000256" key="4">
    <source>
        <dbReference type="ARBA" id="ARBA00023014"/>
    </source>
</evidence>
<dbReference type="PROSITE" id="PS00198">
    <property type="entry name" value="4FE4S_FER_1"/>
    <property type="match status" value="1"/>
</dbReference>
<dbReference type="InterPro" id="IPR045865">
    <property type="entry name" value="ACT-like_dom_sf"/>
</dbReference>
<dbReference type="SMART" id="SM00930">
    <property type="entry name" value="NIL"/>
    <property type="match status" value="1"/>
</dbReference>
<dbReference type="PANTHER" id="PTHR24960">
    <property type="entry name" value="PHOTOSYSTEM I IRON-SULFUR CENTER-RELATED"/>
    <property type="match status" value="1"/>
</dbReference>
<feature type="domain" description="4Fe-4S ferredoxin-type" evidence="5">
    <location>
        <begin position="70"/>
        <end position="99"/>
    </location>
</feature>
<dbReference type="Proteomes" id="UP000681041">
    <property type="component" value="Chromosome"/>
</dbReference>
<keyword evidence="4" id="KW-0411">Iron-sulfur</keyword>
<dbReference type="PROSITE" id="PS51379">
    <property type="entry name" value="4FE4S_FER_2"/>
    <property type="match status" value="2"/>
</dbReference>
<dbReference type="Gene3D" id="3.30.70.260">
    <property type="match status" value="1"/>
</dbReference>
<dbReference type="GO" id="GO:0046872">
    <property type="term" value="F:metal ion binding"/>
    <property type="evidence" value="ECO:0007669"/>
    <property type="project" value="UniProtKB-KW"/>
</dbReference>
<gene>
    <name evidence="6" type="ORF">HYG87_03575</name>
</gene>
<dbReference type="RefSeq" id="WP_211533860.1">
    <property type="nucleotide sequence ID" value="NZ_CP058560.1"/>
</dbReference>
<proteinExistence type="predicted"/>
<dbReference type="Gene3D" id="3.30.70.20">
    <property type="match status" value="1"/>
</dbReference>
<dbReference type="EMBL" id="CP058560">
    <property type="protein sequence ID" value="QUH22914.1"/>
    <property type="molecule type" value="Genomic_DNA"/>
</dbReference>
<dbReference type="InterPro" id="IPR018449">
    <property type="entry name" value="NIL_domain"/>
</dbReference>
<evidence type="ECO:0000256" key="3">
    <source>
        <dbReference type="ARBA" id="ARBA00023004"/>
    </source>
</evidence>
<dbReference type="AlphaFoldDB" id="A0A8T8K3C3"/>
<evidence type="ECO:0000259" key="5">
    <source>
        <dbReference type="PROSITE" id="PS51379"/>
    </source>
</evidence>
<dbReference type="Pfam" id="PF14697">
    <property type="entry name" value="Fer4_21"/>
    <property type="match status" value="1"/>
</dbReference>
<evidence type="ECO:0000256" key="1">
    <source>
        <dbReference type="ARBA" id="ARBA00022485"/>
    </source>
</evidence>
<keyword evidence="1" id="KW-0004">4Fe-4S</keyword>
<feature type="domain" description="4Fe-4S ferredoxin-type" evidence="5">
    <location>
        <begin position="100"/>
        <end position="128"/>
    </location>
</feature>
<dbReference type="InterPro" id="IPR017896">
    <property type="entry name" value="4Fe4S_Fe-S-bd"/>
</dbReference>
<name>A0A8T8K3C3_9EURY</name>
<dbReference type="GO" id="GO:0051539">
    <property type="term" value="F:4 iron, 4 sulfur cluster binding"/>
    <property type="evidence" value="ECO:0007669"/>
    <property type="project" value="UniProtKB-KW"/>
</dbReference>
<dbReference type="OrthoDB" id="15347at2157"/>
<evidence type="ECO:0000313" key="7">
    <source>
        <dbReference type="Proteomes" id="UP000681041"/>
    </source>
</evidence>
<dbReference type="Pfam" id="PF09383">
    <property type="entry name" value="NIL"/>
    <property type="match status" value="1"/>
</dbReference>
<reference evidence="6" key="1">
    <citation type="submission" date="2020-07" db="EMBL/GenBank/DDBJ databases">
        <title>Methanobacterium. sp. MethCan genome.</title>
        <authorList>
            <person name="Postec A."/>
            <person name="Quemeneur M."/>
        </authorList>
    </citation>
    <scope>NUCLEOTIDE SEQUENCE</scope>
    <source>
        <strain evidence="6">MethCAN</strain>
    </source>
</reference>
<dbReference type="PANTHER" id="PTHR24960:SF79">
    <property type="entry name" value="PHOTOSYSTEM I IRON-SULFUR CENTER"/>
    <property type="match status" value="1"/>
</dbReference>
<dbReference type="KEGG" id="meme:HYG87_03575"/>
<protein>
    <submittedName>
        <fullName evidence="6">4Fe-4S binding protein</fullName>
    </submittedName>
</protein>
<dbReference type="InterPro" id="IPR050157">
    <property type="entry name" value="PSI_iron-sulfur_center"/>
</dbReference>
<sequence>MKAWLRFLPSIINKSIISDTMKLYDIDFNILKANISPRGGKMLVDISGPQESESIIFMEEKGIEVTPILKVVKKDSEKCFECGACVSLCPVNAICIMDDWDIDIDNQKCIGCGFCISSCPTRAISLME</sequence>